<comment type="caution">
    <text evidence="2">The sequence shown here is derived from an EMBL/GenBank/DDBJ whole genome shotgun (WGS) entry which is preliminary data.</text>
</comment>
<dbReference type="AlphaFoldDB" id="A0A4Y3R9J3"/>
<dbReference type="Pfam" id="PF13474">
    <property type="entry name" value="SnoaL_3"/>
    <property type="match status" value="1"/>
</dbReference>
<dbReference type="Gene3D" id="3.10.450.50">
    <property type="match status" value="1"/>
</dbReference>
<name>A0A4Y3R9J3_STRCI</name>
<dbReference type="SUPFAM" id="SSF54427">
    <property type="entry name" value="NTF2-like"/>
    <property type="match status" value="1"/>
</dbReference>
<dbReference type="EMBL" id="BJMM01000138">
    <property type="protein sequence ID" value="GEB54371.1"/>
    <property type="molecule type" value="Genomic_DNA"/>
</dbReference>
<reference evidence="2 3" key="1">
    <citation type="submission" date="2019-06" db="EMBL/GenBank/DDBJ databases">
        <title>Whole genome shotgun sequence of Streptomyces cacaoi subsp. cacaoi NBRC 12748.</title>
        <authorList>
            <person name="Hosoyama A."/>
            <person name="Uohara A."/>
            <person name="Ohji S."/>
            <person name="Ichikawa N."/>
        </authorList>
    </citation>
    <scope>NUCLEOTIDE SEQUENCE [LARGE SCALE GENOMIC DNA]</scope>
    <source>
        <strain evidence="2 3">NBRC 12748</strain>
    </source>
</reference>
<dbReference type="Proteomes" id="UP000319210">
    <property type="component" value="Unassembled WGS sequence"/>
</dbReference>
<organism evidence="2 3">
    <name type="scientific">Streptomyces cacaoi</name>
    <dbReference type="NCBI Taxonomy" id="1898"/>
    <lineage>
        <taxon>Bacteria</taxon>
        <taxon>Bacillati</taxon>
        <taxon>Actinomycetota</taxon>
        <taxon>Actinomycetes</taxon>
        <taxon>Kitasatosporales</taxon>
        <taxon>Streptomycetaceae</taxon>
        <taxon>Streptomyces</taxon>
    </lineage>
</organism>
<proteinExistence type="predicted"/>
<dbReference type="InterPro" id="IPR032710">
    <property type="entry name" value="NTF2-like_dom_sf"/>
</dbReference>
<dbReference type="RefSeq" id="WP_158102325.1">
    <property type="nucleotide sequence ID" value="NZ_BJMM01000138.1"/>
</dbReference>
<keyword evidence="3" id="KW-1185">Reference proteome</keyword>
<protein>
    <recommendedName>
        <fullName evidence="1">SnoaL-like domain-containing protein</fullName>
    </recommendedName>
</protein>
<feature type="domain" description="SnoaL-like" evidence="1">
    <location>
        <begin position="15"/>
        <end position="136"/>
    </location>
</feature>
<gene>
    <name evidence="2" type="ORF">SCA03_69220</name>
</gene>
<evidence type="ECO:0000313" key="3">
    <source>
        <dbReference type="Proteomes" id="UP000319210"/>
    </source>
</evidence>
<evidence type="ECO:0000259" key="1">
    <source>
        <dbReference type="Pfam" id="PF13474"/>
    </source>
</evidence>
<accession>A0A4Y3R9J3</accession>
<dbReference type="InterPro" id="IPR037401">
    <property type="entry name" value="SnoaL-like"/>
</dbReference>
<evidence type="ECO:0000313" key="2">
    <source>
        <dbReference type="EMBL" id="GEB54371.1"/>
    </source>
</evidence>
<sequence length="154" mass="17572">MRTNGSTPSSPDEEVRTRMEEWKKAFESKDVDSIMAFYAPEGFTAFDLMPPFQFEGGEMWRKNWVDFYEAFDGPIELELADLRVDAQADLAIARCAVRMAGTMSGRPMDSWVRTTNCFRRIEGEWLMFHDHVSWPIDFATGKALMDLTPAGAGR</sequence>